<dbReference type="GO" id="GO:0005886">
    <property type="term" value="C:plasma membrane"/>
    <property type="evidence" value="ECO:0000318"/>
    <property type="project" value="GO_Central"/>
</dbReference>
<keyword evidence="4 10" id="KW-0812">Transmembrane</keyword>
<feature type="transmembrane region" description="Helical" evidence="10">
    <location>
        <begin position="32"/>
        <end position="53"/>
    </location>
</feature>
<evidence type="ECO:0000256" key="8">
    <source>
        <dbReference type="ARBA" id="ARBA00023170"/>
    </source>
</evidence>
<evidence type="ECO:0000256" key="4">
    <source>
        <dbReference type="ARBA" id="ARBA00022692"/>
    </source>
</evidence>
<gene>
    <name evidence="11" type="primary">Or231</name>
    <name evidence="11" type="synonym">TC008594</name>
    <name evidence="11" type="ORF">TcasGA2_TC030878</name>
</gene>
<sequence>MEVTGKKVTSGDPFITLKKLYIDLGYHKVTKLVNVFFIVFYGFVYLLQIYYLIVHFNFEIIAKYSTILLLSTYLFNVMIFSIIYEKCILDAYKTFSQIAWPCDNASKPLQIIILQRSKTIKYLNYFFLGFIFFMACINWPWLGDQNDFLLCIQVFKKYFGSWSPLFLLFYYLGFPIIGYSAARIFFIILYGVLHLELQIRLITELFCKISRNATLEDVRNAKYQRDVYWTLREGIRHDTALKKVLFDLNKEVKHGIPVFLIVTLLCSVSIFFFAITYLESMGFGIQIRTIAFVGAVIFVLFSYSLLGQHLINQTSLLFDQLYECPWYTWNVKNRAIYLNFMLNTVRPIKITYAGICIDSRFFLSITRIILSNAFMLYQLRNS</sequence>
<evidence type="ECO:0000256" key="1">
    <source>
        <dbReference type="ARBA" id="ARBA00004651"/>
    </source>
</evidence>
<keyword evidence="6 10" id="KW-1133">Transmembrane helix</keyword>
<evidence type="ECO:0000313" key="12">
    <source>
        <dbReference type="Proteomes" id="UP000007266"/>
    </source>
</evidence>
<organism evidence="11 12">
    <name type="scientific">Tribolium castaneum</name>
    <name type="common">Red flour beetle</name>
    <dbReference type="NCBI Taxonomy" id="7070"/>
    <lineage>
        <taxon>Eukaryota</taxon>
        <taxon>Metazoa</taxon>
        <taxon>Ecdysozoa</taxon>
        <taxon>Arthropoda</taxon>
        <taxon>Hexapoda</taxon>
        <taxon>Insecta</taxon>
        <taxon>Pterygota</taxon>
        <taxon>Neoptera</taxon>
        <taxon>Endopterygota</taxon>
        <taxon>Coleoptera</taxon>
        <taxon>Polyphaga</taxon>
        <taxon>Cucujiformia</taxon>
        <taxon>Tenebrionidae</taxon>
        <taxon>Tenebrionidae incertae sedis</taxon>
        <taxon>Tribolium</taxon>
    </lineage>
</organism>
<evidence type="ECO:0000256" key="9">
    <source>
        <dbReference type="ARBA" id="ARBA00023224"/>
    </source>
</evidence>
<keyword evidence="7 10" id="KW-0472">Membrane</keyword>
<dbReference type="PANTHER" id="PTHR21137">
    <property type="entry name" value="ODORANT RECEPTOR"/>
    <property type="match status" value="1"/>
</dbReference>
<feature type="transmembrane region" description="Helical" evidence="10">
    <location>
        <begin position="65"/>
        <end position="84"/>
    </location>
</feature>
<reference evidence="11 12" key="2">
    <citation type="journal article" date="2010" name="Nucleic Acids Res.">
        <title>BeetleBase in 2010: revisions to provide comprehensive genomic information for Tribolium castaneum.</title>
        <authorList>
            <person name="Kim H.S."/>
            <person name="Murphy T."/>
            <person name="Xia J."/>
            <person name="Caragea D."/>
            <person name="Park Y."/>
            <person name="Beeman R.W."/>
            <person name="Lorenzen M.D."/>
            <person name="Butcher S."/>
            <person name="Manak J.R."/>
            <person name="Brown S.J."/>
        </authorList>
    </citation>
    <scope>GENOME REANNOTATION</scope>
    <source>
        <strain evidence="11 12">Georgia GA2</strain>
    </source>
</reference>
<dbReference type="GO" id="GO:0007165">
    <property type="term" value="P:signal transduction"/>
    <property type="evidence" value="ECO:0007669"/>
    <property type="project" value="UniProtKB-KW"/>
</dbReference>
<name>D2A3Z0_TRICA</name>
<dbReference type="OrthoDB" id="7700178at2759"/>
<feature type="transmembrane region" description="Helical" evidence="10">
    <location>
        <begin position="283"/>
        <end position="306"/>
    </location>
</feature>
<dbReference type="Proteomes" id="UP000007266">
    <property type="component" value="Linkage group 6"/>
</dbReference>
<dbReference type="Pfam" id="PF02949">
    <property type="entry name" value="7tm_6"/>
    <property type="match status" value="1"/>
</dbReference>
<feature type="transmembrane region" description="Helical" evidence="10">
    <location>
        <begin position="258"/>
        <end position="277"/>
    </location>
</feature>
<keyword evidence="9 10" id="KW-0807">Transducer</keyword>
<protein>
    <recommendedName>
        <fullName evidence="10">Odorant receptor</fullName>
    </recommendedName>
</protein>
<comment type="subcellular location">
    <subcellularLocation>
        <location evidence="1 10">Cell membrane</location>
        <topology evidence="1 10">Multi-pass membrane protein</topology>
    </subcellularLocation>
</comment>
<dbReference type="KEGG" id="tca:107398094"/>
<feature type="transmembrane region" description="Helical" evidence="10">
    <location>
        <begin position="168"/>
        <end position="193"/>
    </location>
</feature>
<dbReference type="InterPro" id="IPR004117">
    <property type="entry name" value="7tm6_olfct_rcpt"/>
</dbReference>
<dbReference type="AlphaFoldDB" id="D2A3Z0"/>
<dbReference type="EMBL" id="KQ971348">
    <property type="protein sequence ID" value="EFA05659.1"/>
    <property type="molecule type" value="Genomic_DNA"/>
</dbReference>
<comment type="caution">
    <text evidence="10">Lacks conserved residue(s) required for the propagation of feature annotation.</text>
</comment>
<keyword evidence="8 10" id="KW-0675">Receptor</keyword>
<evidence type="ECO:0000256" key="2">
    <source>
        <dbReference type="ARBA" id="ARBA00022475"/>
    </source>
</evidence>
<evidence type="ECO:0000313" key="11">
    <source>
        <dbReference type="EMBL" id="EFA05659.1"/>
    </source>
</evidence>
<keyword evidence="12" id="KW-1185">Reference proteome</keyword>
<reference evidence="11 12" key="1">
    <citation type="journal article" date="2008" name="Nature">
        <title>The genome of the model beetle and pest Tribolium castaneum.</title>
        <authorList>
            <consortium name="Tribolium Genome Sequencing Consortium"/>
            <person name="Richards S."/>
            <person name="Gibbs R.A."/>
            <person name="Weinstock G.M."/>
            <person name="Brown S.J."/>
            <person name="Denell R."/>
            <person name="Beeman R.W."/>
            <person name="Gibbs R."/>
            <person name="Beeman R.W."/>
            <person name="Brown S.J."/>
            <person name="Bucher G."/>
            <person name="Friedrich M."/>
            <person name="Grimmelikhuijzen C.J."/>
            <person name="Klingler M."/>
            <person name="Lorenzen M."/>
            <person name="Richards S."/>
            <person name="Roth S."/>
            <person name="Schroder R."/>
            <person name="Tautz D."/>
            <person name="Zdobnov E.M."/>
            <person name="Muzny D."/>
            <person name="Gibbs R.A."/>
            <person name="Weinstock G.M."/>
            <person name="Attaway T."/>
            <person name="Bell S."/>
            <person name="Buhay C.J."/>
            <person name="Chandrabose M.N."/>
            <person name="Chavez D."/>
            <person name="Clerk-Blankenburg K.P."/>
            <person name="Cree A."/>
            <person name="Dao M."/>
            <person name="Davis C."/>
            <person name="Chacko J."/>
            <person name="Dinh H."/>
            <person name="Dugan-Rocha S."/>
            <person name="Fowler G."/>
            <person name="Garner T.T."/>
            <person name="Garnes J."/>
            <person name="Gnirke A."/>
            <person name="Hawes A."/>
            <person name="Hernandez J."/>
            <person name="Hines S."/>
            <person name="Holder M."/>
            <person name="Hume J."/>
            <person name="Jhangiani S.N."/>
            <person name="Joshi V."/>
            <person name="Khan Z.M."/>
            <person name="Jackson L."/>
            <person name="Kovar C."/>
            <person name="Kowis A."/>
            <person name="Lee S."/>
            <person name="Lewis L.R."/>
            <person name="Margolis J."/>
            <person name="Morgan M."/>
            <person name="Nazareth L.V."/>
            <person name="Nguyen N."/>
            <person name="Okwuonu G."/>
            <person name="Parker D."/>
            <person name="Richards S."/>
            <person name="Ruiz S.J."/>
            <person name="Santibanez J."/>
            <person name="Savard J."/>
            <person name="Scherer S.E."/>
            <person name="Schneider B."/>
            <person name="Sodergren E."/>
            <person name="Tautz D."/>
            <person name="Vattahil S."/>
            <person name="Villasana D."/>
            <person name="White C.S."/>
            <person name="Wright R."/>
            <person name="Park Y."/>
            <person name="Beeman R.W."/>
            <person name="Lord J."/>
            <person name="Oppert B."/>
            <person name="Lorenzen M."/>
            <person name="Brown S."/>
            <person name="Wang L."/>
            <person name="Savard J."/>
            <person name="Tautz D."/>
            <person name="Richards S."/>
            <person name="Weinstock G."/>
            <person name="Gibbs R.A."/>
            <person name="Liu Y."/>
            <person name="Worley K."/>
            <person name="Weinstock G."/>
            <person name="Elsik C.G."/>
            <person name="Reese J.T."/>
            <person name="Elhaik E."/>
            <person name="Landan G."/>
            <person name="Graur D."/>
            <person name="Arensburger P."/>
            <person name="Atkinson P."/>
            <person name="Beeman R.W."/>
            <person name="Beidler J."/>
            <person name="Brown S.J."/>
            <person name="Demuth J.P."/>
            <person name="Drury D.W."/>
            <person name="Du Y.Z."/>
            <person name="Fujiwara H."/>
            <person name="Lorenzen M."/>
            <person name="Maselli V."/>
            <person name="Osanai M."/>
            <person name="Park Y."/>
            <person name="Robertson H.M."/>
            <person name="Tu Z."/>
            <person name="Wang J.J."/>
            <person name="Wang S."/>
            <person name="Richards S."/>
            <person name="Song H."/>
            <person name="Zhang L."/>
            <person name="Sodergren E."/>
            <person name="Werner D."/>
            <person name="Stanke M."/>
            <person name="Morgenstern B."/>
            <person name="Solovyev V."/>
            <person name="Kosarev P."/>
            <person name="Brown G."/>
            <person name="Chen H.C."/>
            <person name="Ermolaeva O."/>
            <person name="Hlavina W."/>
            <person name="Kapustin Y."/>
            <person name="Kiryutin B."/>
            <person name="Kitts P."/>
            <person name="Maglott D."/>
            <person name="Pruitt K."/>
            <person name="Sapojnikov V."/>
            <person name="Souvorov A."/>
            <person name="Mackey A.J."/>
            <person name="Waterhouse R.M."/>
            <person name="Wyder S."/>
            <person name="Zdobnov E.M."/>
            <person name="Zdobnov E.M."/>
            <person name="Wyder S."/>
            <person name="Kriventseva E.V."/>
            <person name="Kadowaki T."/>
            <person name="Bork P."/>
            <person name="Aranda M."/>
            <person name="Bao R."/>
            <person name="Beermann A."/>
            <person name="Berns N."/>
            <person name="Bolognesi R."/>
            <person name="Bonneton F."/>
            <person name="Bopp D."/>
            <person name="Brown S.J."/>
            <person name="Bucher G."/>
            <person name="Butts T."/>
            <person name="Chaumot A."/>
            <person name="Denell R.E."/>
            <person name="Ferrier D.E."/>
            <person name="Friedrich M."/>
            <person name="Gordon C.M."/>
            <person name="Jindra M."/>
            <person name="Klingler M."/>
            <person name="Lan Q."/>
            <person name="Lattorff H.M."/>
            <person name="Laudet V."/>
            <person name="von Levetsow C."/>
            <person name="Liu Z."/>
            <person name="Lutz R."/>
            <person name="Lynch J.A."/>
            <person name="da Fonseca R.N."/>
            <person name="Posnien N."/>
            <person name="Reuter R."/>
            <person name="Roth S."/>
            <person name="Savard J."/>
            <person name="Schinko J.B."/>
            <person name="Schmitt C."/>
            <person name="Schoppmeier M."/>
            <person name="Schroder R."/>
            <person name="Shippy T.D."/>
            <person name="Simonnet F."/>
            <person name="Marques-Souza H."/>
            <person name="Tautz D."/>
            <person name="Tomoyasu Y."/>
            <person name="Trauner J."/>
            <person name="Van der Zee M."/>
            <person name="Vervoort M."/>
            <person name="Wittkopp N."/>
            <person name="Wimmer E.A."/>
            <person name="Yang X."/>
            <person name="Jones A.K."/>
            <person name="Sattelle D.B."/>
            <person name="Ebert P.R."/>
            <person name="Nelson D."/>
            <person name="Scott J.G."/>
            <person name="Beeman R.W."/>
            <person name="Muthukrishnan S."/>
            <person name="Kramer K.J."/>
            <person name="Arakane Y."/>
            <person name="Beeman R.W."/>
            <person name="Zhu Q."/>
            <person name="Hogenkamp D."/>
            <person name="Dixit R."/>
            <person name="Oppert B."/>
            <person name="Jiang H."/>
            <person name="Zou Z."/>
            <person name="Marshall J."/>
            <person name="Elpidina E."/>
            <person name="Vinokurov K."/>
            <person name="Oppert C."/>
            <person name="Zou Z."/>
            <person name="Evans J."/>
            <person name="Lu Z."/>
            <person name="Zhao P."/>
            <person name="Sumathipala N."/>
            <person name="Altincicek B."/>
            <person name="Vilcinskas A."/>
            <person name="Williams M."/>
            <person name="Hultmark D."/>
            <person name="Hetru C."/>
            <person name="Jiang H."/>
            <person name="Grimmelikhuijzen C.J."/>
            <person name="Hauser F."/>
            <person name="Cazzamali G."/>
            <person name="Williamson M."/>
            <person name="Park Y."/>
            <person name="Li B."/>
            <person name="Tanaka Y."/>
            <person name="Predel R."/>
            <person name="Neupert S."/>
            <person name="Schachtner J."/>
            <person name="Verleyen P."/>
            <person name="Raible F."/>
            <person name="Bork P."/>
            <person name="Friedrich M."/>
            <person name="Walden K.K."/>
            <person name="Robertson H.M."/>
            <person name="Angeli S."/>
            <person name="Foret S."/>
            <person name="Bucher G."/>
            <person name="Schuetz S."/>
            <person name="Maleszka R."/>
            <person name="Wimmer E.A."/>
            <person name="Beeman R.W."/>
            <person name="Lorenzen M."/>
            <person name="Tomoyasu Y."/>
            <person name="Miller S.C."/>
            <person name="Grossmann D."/>
            <person name="Bucher G."/>
        </authorList>
    </citation>
    <scope>NUCLEOTIDE SEQUENCE [LARGE SCALE GENOMIC DNA]</scope>
    <source>
        <strain evidence="11 12">Georgia GA2</strain>
    </source>
</reference>
<feature type="transmembrane region" description="Helical" evidence="10">
    <location>
        <begin position="122"/>
        <end position="141"/>
    </location>
</feature>
<evidence type="ECO:0000256" key="5">
    <source>
        <dbReference type="ARBA" id="ARBA00022725"/>
    </source>
</evidence>
<dbReference type="GO" id="GO:0004984">
    <property type="term" value="F:olfactory receptor activity"/>
    <property type="evidence" value="ECO:0000318"/>
    <property type="project" value="GO_Central"/>
</dbReference>
<keyword evidence="2" id="KW-1003">Cell membrane</keyword>
<evidence type="ECO:0000256" key="3">
    <source>
        <dbReference type="ARBA" id="ARBA00022606"/>
    </source>
</evidence>
<dbReference type="GO" id="GO:0050911">
    <property type="term" value="P:detection of chemical stimulus involved in sensory perception of smell"/>
    <property type="evidence" value="ECO:0000318"/>
    <property type="project" value="GO_Central"/>
</dbReference>
<keyword evidence="5 10" id="KW-0552">Olfaction</keyword>
<accession>D2A3Z0</accession>
<dbReference type="GO" id="GO:0005549">
    <property type="term" value="F:odorant binding"/>
    <property type="evidence" value="ECO:0007669"/>
    <property type="project" value="InterPro"/>
</dbReference>
<dbReference type="PANTHER" id="PTHR21137:SF35">
    <property type="entry name" value="ODORANT RECEPTOR 19A-RELATED"/>
    <property type="match status" value="1"/>
</dbReference>
<proteinExistence type="inferred from homology"/>
<dbReference type="InParanoid" id="D2A3Z0"/>
<dbReference type="HOGENOM" id="CLU_059644_0_0_1"/>
<evidence type="ECO:0000256" key="6">
    <source>
        <dbReference type="ARBA" id="ARBA00022989"/>
    </source>
</evidence>
<comment type="similarity">
    <text evidence="10">Belongs to the insect chemoreceptor superfamily. Heteromeric odorant receptor channel (TC 1.A.69) family.</text>
</comment>
<evidence type="ECO:0000256" key="10">
    <source>
        <dbReference type="RuleBase" id="RU351113"/>
    </source>
</evidence>
<dbReference type="PhylomeDB" id="D2A3Z0"/>
<evidence type="ECO:0000256" key="7">
    <source>
        <dbReference type="ARBA" id="ARBA00023136"/>
    </source>
</evidence>
<keyword evidence="3 10" id="KW-0716">Sensory transduction</keyword>